<feature type="compositionally biased region" description="Acidic residues" evidence="1">
    <location>
        <begin position="345"/>
        <end position="364"/>
    </location>
</feature>
<feature type="signal peptide" evidence="3">
    <location>
        <begin position="1"/>
        <end position="25"/>
    </location>
</feature>
<keyword evidence="2" id="KW-0812">Transmembrane</keyword>
<sequence>MTNQSTSSAAALLVLLSFLSSGVAAAIETCQNNNEQPLEFRFFTDNNSWKDNGWTLDCQYEDSSQKLLWETPIGFINREKQTEVIREAACVPDSATCTLRIYDASGDGLQGGNADSDGEAYTGWFAFLHGATTVGTYKSVEDPAFHELTYCVGPNCNKAPQEVQTNDEDCQDIVYLAMQLDNRPQDTTYQLICGSDSEVVWDGKDFTEAGAYVEEETCLPKDACCQFVVTDSDTNGLTAPVDVNASSSSRAMGYIYLERNYEPVLEYDGNTGQEFDVLSKTFGSCSADKNRIHDQQQTLDTTEEVKDNIVVVIEDSSKSLGEEYLEEFFDRDDPNHQAASPLDSFQEDVEENDVEDVEENDDEEKDMKAQDDPTTNAEKYLGQFFGDREKSIADTAALPAEEYLKQFFGERQKLNEDEDEEEEEQKASTSTDHSNDYIETANTAPITTEFLGNDYGGNGNFGDDFGDNAFTDDTFLTDDVEVWNTDGPTTWPTETAYPTAAPTEERNIGDLYDDVVENDDWPSTTGDDDIDWTKEQLQILEDMVVAADNFRPVGQRHHGHPALQKQGGMRKGAKIAVGICVSLLLILTVCVAALYIFRERLMERFGTKADDELIEKGTQAEEGISDDYSYNQDDLRSDHSLKDTEEDV</sequence>
<evidence type="ECO:0000256" key="3">
    <source>
        <dbReference type="SAM" id="SignalP"/>
    </source>
</evidence>
<protein>
    <submittedName>
        <fullName evidence="5">Uncharacterized protein</fullName>
    </submittedName>
</protein>
<dbReference type="EMBL" id="HBIX01014653">
    <property type="protein sequence ID" value="CAE0717955.1"/>
    <property type="molecule type" value="Transcribed_RNA"/>
</dbReference>
<dbReference type="EMBL" id="HBIX01014654">
    <property type="protein sequence ID" value="CAE0717956.1"/>
    <property type="molecule type" value="Transcribed_RNA"/>
</dbReference>
<name>A0A6U9Z0Q7_9STRA</name>
<accession>A0A6U9Z0Q7</accession>
<reference evidence="5" key="1">
    <citation type="submission" date="2021-01" db="EMBL/GenBank/DDBJ databases">
        <authorList>
            <person name="Corre E."/>
            <person name="Pelletier E."/>
            <person name="Niang G."/>
            <person name="Scheremetjew M."/>
            <person name="Finn R."/>
            <person name="Kale V."/>
            <person name="Holt S."/>
            <person name="Cochrane G."/>
            <person name="Meng A."/>
            <person name="Brown T."/>
            <person name="Cohen L."/>
        </authorList>
    </citation>
    <scope>NUCLEOTIDE SEQUENCE</scope>
    <source>
        <strain evidence="5">10249 10 AB</strain>
    </source>
</reference>
<feature type="region of interest" description="Disordered" evidence="1">
    <location>
        <begin position="615"/>
        <end position="648"/>
    </location>
</feature>
<keyword evidence="3" id="KW-0732">Signal</keyword>
<dbReference type="AlphaFoldDB" id="A0A6U9Z0Q7"/>
<gene>
    <name evidence="4" type="ORF">PAUS00366_LOCUS10708</name>
    <name evidence="5" type="ORF">PAUS00366_LOCUS10709</name>
    <name evidence="6" type="ORF">PAUS00366_LOCUS10710</name>
</gene>
<evidence type="ECO:0000256" key="1">
    <source>
        <dbReference type="SAM" id="MobiDB-lite"/>
    </source>
</evidence>
<organism evidence="5">
    <name type="scientific">Pseudo-nitzschia australis</name>
    <dbReference type="NCBI Taxonomy" id="44445"/>
    <lineage>
        <taxon>Eukaryota</taxon>
        <taxon>Sar</taxon>
        <taxon>Stramenopiles</taxon>
        <taxon>Ochrophyta</taxon>
        <taxon>Bacillariophyta</taxon>
        <taxon>Bacillariophyceae</taxon>
        <taxon>Bacillariophycidae</taxon>
        <taxon>Bacillariales</taxon>
        <taxon>Bacillariaceae</taxon>
        <taxon>Pseudo-nitzschia</taxon>
    </lineage>
</organism>
<keyword evidence="2" id="KW-0472">Membrane</keyword>
<feature type="region of interest" description="Disordered" evidence="1">
    <location>
        <begin position="414"/>
        <end position="436"/>
    </location>
</feature>
<feature type="compositionally biased region" description="Basic and acidic residues" evidence="1">
    <location>
        <begin position="633"/>
        <end position="648"/>
    </location>
</feature>
<feature type="transmembrane region" description="Helical" evidence="2">
    <location>
        <begin position="575"/>
        <end position="597"/>
    </location>
</feature>
<evidence type="ECO:0000313" key="4">
    <source>
        <dbReference type="EMBL" id="CAE0717955.1"/>
    </source>
</evidence>
<evidence type="ECO:0000256" key="2">
    <source>
        <dbReference type="SAM" id="Phobius"/>
    </source>
</evidence>
<evidence type="ECO:0000313" key="5">
    <source>
        <dbReference type="EMBL" id="CAE0717956.1"/>
    </source>
</evidence>
<evidence type="ECO:0000313" key="6">
    <source>
        <dbReference type="EMBL" id="CAE0717957.1"/>
    </source>
</evidence>
<proteinExistence type="predicted"/>
<keyword evidence="2" id="KW-1133">Transmembrane helix</keyword>
<feature type="chain" id="PRO_5036192520" evidence="3">
    <location>
        <begin position="26"/>
        <end position="648"/>
    </location>
</feature>
<feature type="region of interest" description="Disordered" evidence="1">
    <location>
        <begin position="329"/>
        <end position="375"/>
    </location>
</feature>
<dbReference type="EMBL" id="HBIX01014655">
    <property type="protein sequence ID" value="CAE0717957.1"/>
    <property type="molecule type" value="Transcribed_RNA"/>
</dbReference>